<dbReference type="Proteomes" id="UP000237105">
    <property type="component" value="Unassembled WGS sequence"/>
</dbReference>
<dbReference type="GO" id="GO:0005509">
    <property type="term" value="F:calcium ion binding"/>
    <property type="evidence" value="ECO:0007669"/>
    <property type="project" value="InterPro"/>
</dbReference>
<proteinExistence type="predicted"/>
<dbReference type="SUPFAM" id="SSF47473">
    <property type="entry name" value="EF-hand"/>
    <property type="match status" value="1"/>
</dbReference>
<dbReference type="AlphaFoldDB" id="A0A2P5B0N4"/>
<feature type="non-terminal residue" evidence="2">
    <location>
        <position position="76"/>
    </location>
</feature>
<dbReference type="Gene3D" id="1.10.238.10">
    <property type="entry name" value="EF-hand"/>
    <property type="match status" value="1"/>
</dbReference>
<reference evidence="3" key="1">
    <citation type="submission" date="2016-06" db="EMBL/GenBank/DDBJ databases">
        <title>Parallel loss of symbiosis genes in relatives of nitrogen-fixing non-legume Parasponia.</title>
        <authorList>
            <person name="Van Velzen R."/>
            <person name="Holmer R."/>
            <person name="Bu F."/>
            <person name="Rutten L."/>
            <person name="Van Zeijl A."/>
            <person name="Liu W."/>
            <person name="Santuari L."/>
            <person name="Cao Q."/>
            <person name="Sharma T."/>
            <person name="Shen D."/>
            <person name="Roswanjaya Y."/>
            <person name="Wardhani T."/>
            <person name="Kalhor M.S."/>
            <person name="Jansen J."/>
            <person name="Van den Hoogen J."/>
            <person name="Gungor B."/>
            <person name="Hartog M."/>
            <person name="Hontelez J."/>
            <person name="Verver J."/>
            <person name="Yang W.-C."/>
            <person name="Schijlen E."/>
            <person name="Repin R."/>
            <person name="Schilthuizen M."/>
            <person name="Schranz E."/>
            <person name="Heidstra R."/>
            <person name="Miyata K."/>
            <person name="Fedorova E."/>
            <person name="Kohlen W."/>
            <person name="Bisseling T."/>
            <person name="Smit S."/>
            <person name="Geurts R."/>
        </authorList>
    </citation>
    <scope>NUCLEOTIDE SEQUENCE [LARGE SCALE GENOMIC DNA]</scope>
    <source>
        <strain evidence="3">cv. WU1-14</strain>
    </source>
</reference>
<accession>A0A2P5B0N4</accession>
<dbReference type="EMBL" id="JXTB01000393">
    <property type="protein sequence ID" value="PON42387.1"/>
    <property type="molecule type" value="Genomic_DNA"/>
</dbReference>
<sequence length="76" mass="8578">MVLGNVPTGSKVKVNSRESDIPWTNEQLTEVFRSYDSDNDGQHSRDELKAAFKYLGSHCSYFRTARALSSVDVDNH</sequence>
<dbReference type="OrthoDB" id="26525at2759"/>
<evidence type="ECO:0000313" key="2">
    <source>
        <dbReference type="EMBL" id="PON42387.1"/>
    </source>
</evidence>
<organism evidence="2 3">
    <name type="scientific">Parasponia andersonii</name>
    <name type="common">Sponia andersonii</name>
    <dbReference type="NCBI Taxonomy" id="3476"/>
    <lineage>
        <taxon>Eukaryota</taxon>
        <taxon>Viridiplantae</taxon>
        <taxon>Streptophyta</taxon>
        <taxon>Embryophyta</taxon>
        <taxon>Tracheophyta</taxon>
        <taxon>Spermatophyta</taxon>
        <taxon>Magnoliopsida</taxon>
        <taxon>eudicotyledons</taxon>
        <taxon>Gunneridae</taxon>
        <taxon>Pentapetalae</taxon>
        <taxon>rosids</taxon>
        <taxon>fabids</taxon>
        <taxon>Rosales</taxon>
        <taxon>Cannabaceae</taxon>
        <taxon>Parasponia</taxon>
    </lineage>
</organism>
<dbReference type="Pfam" id="PF13405">
    <property type="entry name" value="EF-hand_6"/>
    <property type="match status" value="1"/>
</dbReference>
<evidence type="ECO:0000259" key="1">
    <source>
        <dbReference type="PROSITE" id="PS50222"/>
    </source>
</evidence>
<keyword evidence="3" id="KW-1185">Reference proteome</keyword>
<name>A0A2P5B0N4_PARAD</name>
<dbReference type="PROSITE" id="PS50222">
    <property type="entry name" value="EF_HAND_2"/>
    <property type="match status" value="1"/>
</dbReference>
<protein>
    <submittedName>
        <fullName evidence="2">Parvalbumin</fullName>
    </submittedName>
</protein>
<evidence type="ECO:0000313" key="3">
    <source>
        <dbReference type="Proteomes" id="UP000237105"/>
    </source>
</evidence>
<dbReference type="CDD" id="cd00051">
    <property type="entry name" value="EFh"/>
    <property type="match status" value="1"/>
</dbReference>
<comment type="caution">
    <text evidence="2">The sequence shown here is derived from an EMBL/GenBank/DDBJ whole genome shotgun (WGS) entry which is preliminary data.</text>
</comment>
<feature type="domain" description="EF-hand" evidence="1">
    <location>
        <begin position="23"/>
        <end position="58"/>
    </location>
</feature>
<dbReference type="InterPro" id="IPR011992">
    <property type="entry name" value="EF-hand-dom_pair"/>
</dbReference>
<dbReference type="InterPro" id="IPR002048">
    <property type="entry name" value="EF_hand_dom"/>
</dbReference>
<gene>
    <name evidence="2" type="ORF">PanWU01x14_282500</name>
</gene>